<protein>
    <recommendedName>
        <fullName evidence="2">RNA polymerase sigma factor 70 region 4 type 2 domain-containing protein</fullName>
    </recommendedName>
</protein>
<proteinExistence type="predicted"/>
<sequence>MPIATTDASPASPAALDAFLKGVERRAWVLAHAQCGDARAAELALAVTLMRFRHGAGDLPMAHWPLRFWALLLARPEMRQAGGPEVPEALRGLSGGPRAILLLRLVAGLEEDAIAEVLGVSRAAVRMSLVRAMKSLPTPAEQTLAGLHEALRKRVRELPADRVERLAALRRVSTSGASAGLGLPRSRPRWLMLGLWLALAAVLAAFVATFFLPPREPPLAPGEQRELPLALPTTLSPESAALASPDFDAVLEADPDEVLDDLLFYSWLAGQAQEDGNGD</sequence>
<name>A0A5C8KKU0_9GAMM</name>
<comment type="caution">
    <text evidence="3">The sequence shown here is derived from an EMBL/GenBank/DDBJ whole genome shotgun (WGS) entry which is preliminary data.</text>
</comment>
<dbReference type="Proteomes" id="UP000321248">
    <property type="component" value="Unassembled WGS sequence"/>
</dbReference>
<feature type="transmembrane region" description="Helical" evidence="1">
    <location>
        <begin position="190"/>
        <end position="212"/>
    </location>
</feature>
<evidence type="ECO:0000259" key="2">
    <source>
        <dbReference type="Pfam" id="PF08281"/>
    </source>
</evidence>
<keyword evidence="1" id="KW-0472">Membrane</keyword>
<dbReference type="GO" id="GO:0006352">
    <property type="term" value="P:DNA-templated transcription initiation"/>
    <property type="evidence" value="ECO:0007669"/>
    <property type="project" value="InterPro"/>
</dbReference>
<dbReference type="SUPFAM" id="SSF88659">
    <property type="entry name" value="Sigma3 and sigma4 domains of RNA polymerase sigma factors"/>
    <property type="match status" value="1"/>
</dbReference>
<keyword evidence="1" id="KW-0812">Transmembrane</keyword>
<keyword evidence="4" id="KW-1185">Reference proteome</keyword>
<dbReference type="GO" id="GO:0016987">
    <property type="term" value="F:sigma factor activity"/>
    <property type="evidence" value="ECO:0007669"/>
    <property type="project" value="InterPro"/>
</dbReference>
<evidence type="ECO:0000313" key="3">
    <source>
        <dbReference type="EMBL" id="TXK59729.1"/>
    </source>
</evidence>
<dbReference type="Gene3D" id="1.10.10.10">
    <property type="entry name" value="Winged helix-like DNA-binding domain superfamily/Winged helix DNA-binding domain"/>
    <property type="match status" value="1"/>
</dbReference>
<dbReference type="EMBL" id="VRTS01000011">
    <property type="protein sequence ID" value="TXK59729.1"/>
    <property type="molecule type" value="Genomic_DNA"/>
</dbReference>
<feature type="domain" description="RNA polymerase sigma factor 70 region 4 type 2" evidence="2">
    <location>
        <begin position="86"/>
        <end position="136"/>
    </location>
</feature>
<gene>
    <name evidence="3" type="ORF">FU658_13185</name>
</gene>
<dbReference type="GO" id="GO:0003677">
    <property type="term" value="F:DNA binding"/>
    <property type="evidence" value="ECO:0007669"/>
    <property type="project" value="InterPro"/>
</dbReference>
<dbReference type="InterPro" id="IPR036388">
    <property type="entry name" value="WH-like_DNA-bd_sf"/>
</dbReference>
<dbReference type="Pfam" id="PF08281">
    <property type="entry name" value="Sigma70_r4_2"/>
    <property type="match status" value="1"/>
</dbReference>
<organism evidence="3 4">
    <name type="scientific">Alkalisalibacterium limincola</name>
    <dbReference type="NCBI Taxonomy" id="2699169"/>
    <lineage>
        <taxon>Bacteria</taxon>
        <taxon>Pseudomonadati</taxon>
        <taxon>Pseudomonadota</taxon>
        <taxon>Gammaproteobacteria</taxon>
        <taxon>Lysobacterales</taxon>
        <taxon>Lysobacteraceae</taxon>
        <taxon>Alkalisalibacterium</taxon>
    </lineage>
</organism>
<dbReference type="RefSeq" id="WP_147892504.1">
    <property type="nucleotide sequence ID" value="NZ_VRTS01000011.1"/>
</dbReference>
<dbReference type="InterPro" id="IPR013249">
    <property type="entry name" value="RNA_pol_sigma70_r4_t2"/>
</dbReference>
<reference evidence="3 4" key="1">
    <citation type="submission" date="2019-08" db="EMBL/GenBank/DDBJ databases">
        <authorList>
            <person name="Karlyshev A.V."/>
        </authorList>
    </citation>
    <scope>NUCLEOTIDE SEQUENCE [LARGE SCALE GENOMIC DNA]</scope>
    <source>
        <strain evidence="3 4">Alg18-2.2</strain>
    </source>
</reference>
<dbReference type="OrthoDB" id="5966099at2"/>
<keyword evidence="1" id="KW-1133">Transmembrane helix</keyword>
<evidence type="ECO:0000313" key="4">
    <source>
        <dbReference type="Proteomes" id="UP000321248"/>
    </source>
</evidence>
<dbReference type="InterPro" id="IPR013324">
    <property type="entry name" value="RNA_pol_sigma_r3/r4-like"/>
</dbReference>
<accession>A0A5C8KKU0</accession>
<evidence type="ECO:0000256" key="1">
    <source>
        <dbReference type="SAM" id="Phobius"/>
    </source>
</evidence>
<dbReference type="AlphaFoldDB" id="A0A5C8KKU0"/>